<keyword evidence="1" id="KW-0812">Transmembrane</keyword>
<accession>A0A419SKB2</accession>
<evidence type="ECO:0000256" key="1">
    <source>
        <dbReference type="SAM" id="Phobius"/>
    </source>
</evidence>
<organism evidence="2 3">
    <name type="scientific">Ammoniphilus oxalaticus</name>
    <dbReference type="NCBI Taxonomy" id="66863"/>
    <lineage>
        <taxon>Bacteria</taxon>
        <taxon>Bacillati</taxon>
        <taxon>Bacillota</taxon>
        <taxon>Bacilli</taxon>
        <taxon>Bacillales</taxon>
        <taxon>Paenibacillaceae</taxon>
        <taxon>Aneurinibacillus group</taxon>
        <taxon>Ammoniphilus</taxon>
    </lineage>
</organism>
<dbReference type="EMBL" id="MCHY01000008">
    <property type="protein sequence ID" value="RKD24390.1"/>
    <property type="molecule type" value="Genomic_DNA"/>
</dbReference>
<protein>
    <submittedName>
        <fullName evidence="2">Uncharacterized protein</fullName>
    </submittedName>
</protein>
<proteinExistence type="predicted"/>
<dbReference type="Proteomes" id="UP000284219">
    <property type="component" value="Unassembled WGS sequence"/>
</dbReference>
<sequence>MGIVDLSVLSWGLFWTGVVSLLLIGGFFSFGVLLLAQNKRKKAIFPLVLSGIGFFAFLGFASTL</sequence>
<comment type="caution">
    <text evidence="2">The sequence shown here is derived from an EMBL/GenBank/DDBJ whole genome shotgun (WGS) entry which is preliminary data.</text>
</comment>
<dbReference type="OrthoDB" id="2680550at2"/>
<keyword evidence="1" id="KW-1133">Transmembrane helix</keyword>
<name>A0A419SKB2_9BACL</name>
<keyword evidence="1" id="KW-0472">Membrane</keyword>
<reference evidence="2 3" key="1">
    <citation type="submission" date="2016-08" db="EMBL/GenBank/DDBJ databases">
        <title>Novel Firmicute Genomes.</title>
        <authorList>
            <person name="Poppleton D.I."/>
            <person name="Gribaldo S."/>
        </authorList>
    </citation>
    <scope>NUCLEOTIDE SEQUENCE [LARGE SCALE GENOMIC DNA]</scope>
    <source>
        <strain evidence="2 3">RAOx-1</strain>
    </source>
</reference>
<dbReference type="RefSeq" id="WP_120189689.1">
    <property type="nucleotide sequence ID" value="NZ_MCHY01000008.1"/>
</dbReference>
<keyword evidence="3" id="KW-1185">Reference proteome</keyword>
<dbReference type="AlphaFoldDB" id="A0A419SKB2"/>
<evidence type="ECO:0000313" key="2">
    <source>
        <dbReference type="EMBL" id="RKD24390.1"/>
    </source>
</evidence>
<gene>
    <name evidence="2" type="ORF">BEP19_08335</name>
</gene>
<feature type="transmembrane region" description="Helical" evidence="1">
    <location>
        <begin position="12"/>
        <end position="36"/>
    </location>
</feature>
<feature type="transmembrane region" description="Helical" evidence="1">
    <location>
        <begin position="43"/>
        <end position="61"/>
    </location>
</feature>
<evidence type="ECO:0000313" key="3">
    <source>
        <dbReference type="Proteomes" id="UP000284219"/>
    </source>
</evidence>